<dbReference type="KEGG" id="mlj:MLAC_11630"/>
<dbReference type="EMBL" id="AP022581">
    <property type="protein sequence ID" value="BBX95869.1"/>
    <property type="molecule type" value="Genomic_DNA"/>
</dbReference>
<keyword evidence="14" id="KW-1185">Reference proteome</keyword>
<evidence type="ECO:0000256" key="3">
    <source>
        <dbReference type="ARBA" id="ARBA00004496"/>
    </source>
</evidence>
<evidence type="ECO:0000256" key="6">
    <source>
        <dbReference type="ARBA" id="ARBA00011893"/>
    </source>
</evidence>
<dbReference type="SUPFAM" id="SSF53271">
    <property type="entry name" value="PRTase-like"/>
    <property type="match status" value="1"/>
</dbReference>
<dbReference type="GO" id="GO:0002055">
    <property type="term" value="F:adenine binding"/>
    <property type="evidence" value="ECO:0007669"/>
    <property type="project" value="TreeGrafter"/>
</dbReference>
<sequence>MGERSQGLSFKSRRKRLRHLGAGRLAAFGESCPSPAAVADLVASLTRDVADFPVPGVQFKDLTPLFADRRGLAAVTGALADRASGVDLVAGVDGRGFLVAAAVATRLGVGVLAIRKGGKLPAPVFSEDYRGEYGAATLEVVAEGIEVTGRRVVIIDDVLATGGTLVAAQRLLERSGADVTGAAVVVELAGLSGRAALEPLPVHSLSRQ</sequence>
<protein>
    <recommendedName>
        <fullName evidence="6 11">Adenine phosphoribosyltransferase</fullName>
        <shortName evidence="11">APRT</shortName>
        <ecNumber evidence="6 11">2.4.2.7</ecNumber>
    </recommendedName>
</protein>
<name>A0A7I7NHS4_9MYCO</name>
<dbReference type="EC" id="2.4.2.7" evidence="6 11"/>
<dbReference type="Gene3D" id="3.40.50.2020">
    <property type="match status" value="1"/>
</dbReference>
<accession>A0A7I7NHS4</accession>
<dbReference type="InterPro" id="IPR050054">
    <property type="entry name" value="UPRTase/APRTase"/>
</dbReference>
<evidence type="ECO:0000256" key="2">
    <source>
        <dbReference type="ARBA" id="ARBA00003968"/>
    </source>
</evidence>
<organism evidence="13 14">
    <name type="scientific">Mycobacterium lacus</name>
    <dbReference type="NCBI Taxonomy" id="169765"/>
    <lineage>
        <taxon>Bacteria</taxon>
        <taxon>Bacillati</taxon>
        <taxon>Actinomycetota</taxon>
        <taxon>Actinomycetes</taxon>
        <taxon>Mycobacteriales</taxon>
        <taxon>Mycobacteriaceae</taxon>
        <taxon>Mycobacterium</taxon>
    </lineage>
</organism>
<dbReference type="UniPathway" id="UPA00588">
    <property type="reaction ID" value="UER00646"/>
</dbReference>
<dbReference type="GO" id="GO:0044209">
    <property type="term" value="P:AMP salvage"/>
    <property type="evidence" value="ECO:0007669"/>
    <property type="project" value="UniProtKB-UniRule"/>
</dbReference>
<dbReference type="Proteomes" id="UP000466396">
    <property type="component" value="Chromosome"/>
</dbReference>
<reference evidence="13 14" key="1">
    <citation type="journal article" date="2019" name="Emerg. Microbes Infect.">
        <title>Comprehensive subspecies identification of 175 nontuberculous mycobacteria species based on 7547 genomic profiles.</title>
        <authorList>
            <person name="Matsumoto Y."/>
            <person name="Kinjo T."/>
            <person name="Motooka D."/>
            <person name="Nabeya D."/>
            <person name="Jung N."/>
            <person name="Uechi K."/>
            <person name="Horii T."/>
            <person name="Iida T."/>
            <person name="Fujita J."/>
            <person name="Nakamura S."/>
        </authorList>
    </citation>
    <scope>NUCLEOTIDE SEQUENCE [LARGE SCALE GENOMIC DNA]</scope>
    <source>
        <strain evidence="13 14">JCM 15657</strain>
    </source>
</reference>
<dbReference type="InterPro" id="IPR029057">
    <property type="entry name" value="PRTase-like"/>
</dbReference>
<evidence type="ECO:0000259" key="12">
    <source>
        <dbReference type="Pfam" id="PF00156"/>
    </source>
</evidence>
<dbReference type="FunFam" id="3.40.50.2020:FF:000021">
    <property type="entry name" value="Adenine phosphoribosyltransferase"/>
    <property type="match status" value="1"/>
</dbReference>
<dbReference type="GO" id="GO:0005737">
    <property type="term" value="C:cytoplasm"/>
    <property type="evidence" value="ECO:0007669"/>
    <property type="project" value="UniProtKB-SubCell"/>
</dbReference>
<evidence type="ECO:0000256" key="1">
    <source>
        <dbReference type="ARBA" id="ARBA00000868"/>
    </source>
</evidence>
<dbReference type="RefSeq" id="WP_232070695.1">
    <property type="nucleotide sequence ID" value="NZ_AP022581.1"/>
</dbReference>
<comment type="catalytic activity">
    <reaction evidence="1 11">
        <text>AMP + diphosphate = 5-phospho-alpha-D-ribose 1-diphosphate + adenine</text>
        <dbReference type="Rhea" id="RHEA:16609"/>
        <dbReference type="ChEBI" id="CHEBI:16708"/>
        <dbReference type="ChEBI" id="CHEBI:33019"/>
        <dbReference type="ChEBI" id="CHEBI:58017"/>
        <dbReference type="ChEBI" id="CHEBI:456215"/>
        <dbReference type="EC" id="2.4.2.7"/>
    </reaction>
</comment>
<keyword evidence="9 11" id="KW-0808">Transferase</keyword>
<dbReference type="InterPro" id="IPR000836">
    <property type="entry name" value="PRTase_dom"/>
</dbReference>
<evidence type="ECO:0000256" key="7">
    <source>
        <dbReference type="ARBA" id="ARBA00022490"/>
    </source>
</evidence>
<proteinExistence type="inferred from homology"/>
<evidence type="ECO:0000256" key="11">
    <source>
        <dbReference type="HAMAP-Rule" id="MF_00004"/>
    </source>
</evidence>
<keyword evidence="7 11" id="KW-0963">Cytoplasm</keyword>
<evidence type="ECO:0000256" key="9">
    <source>
        <dbReference type="ARBA" id="ARBA00022679"/>
    </source>
</evidence>
<keyword evidence="10 11" id="KW-0660">Purine salvage</keyword>
<dbReference type="AlphaFoldDB" id="A0A7I7NHS4"/>
<evidence type="ECO:0000256" key="8">
    <source>
        <dbReference type="ARBA" id="ARBA00022676"/>
    </source>
</evidence>
<dbReference type="Pfam" id="PF00156">
    <property type="entry name" value="Pribosyltran"/>
    <property type="match status" value="1"/>
</dbReference>
<feature type="domain" description="Phosphoribosyltransferase" evidence="12">
    <location>
        <begin position="74"/>
        <end position="187"/>
    </location>
</feature>
<keyword evidence="8 11" id="KW-0328">Glycosyltransferase</keyword>
<evidence type="ECO:0000256" key="5">
    <source>
        <dbReference type="ARBA" id="ARBA00008391"/>
    </source>
</evidence>
<dbReference type="PANTHER" id="PTHR32315">
    <property type="entry name" value="ADENINE PHOSPHORIBOSYLTRANSFERASE"/>
    <property type="match status" value="1"/>
</dbReference>
<comment type="similarity">
    <text evidence="5 11">Belongs to the purine/pyrimidine phosphoribosyltransferase family.</text>
</comment>
<evidence type="ECO:0000313" key="14">
    <source>
        <dbReference type="Proteomes" id="UP000466396"/>
    </source>
</evidence>
<evidence type="ECO:0000256" key="10">
    <source>
        <dbReference type="ARBA" id="ARBA00022726"/>
    </source>
</evidence>
<dbReference type="PANTHER" id="PTHR32315:SF3">
    <property type="entry name" value="ADENINE PHOSPHORIBOSYLTRANSFERASE"/>
    <property type="match status" value="1"/>
</dbReference>
<dbReference type="HAMAP" id="MF_00004">
    <property type="entry name" value="Aden_phosphoribosyltr"/>
    <property type="match status" value="1"/>
</dbReference>
<comment type="function">
    <text evidence="2 11">Catalyzes a salvage reaction resulting in the formation of AMP, that is energically less costly than de novo synthesis.</text>
</comment>
<dbReference type="GO" id="GO:0003999">
    <property type="term" value="F:adenine phosphoribosyltransferase activity"/>
    <property type="evidence" value="ECO:0007669"/>
    <property type="project" value="UniProtKB-UniRule"/>
</dbReference>
<comment type="subunit">
    <text evidence="11">Homodimer.</text>
</comment>
<dbReference type="NCBIfam" id="NF002636">
    <property type="entry name" value="PRK02304.1-5"/>
    <property type="match status" value="1"/>
</dbReference>
<comment type="pathway">
    <text evidence="4 11">Purine metabolism; AMP biosynthesis via salvage pathway; AMP from adenine: step 1/1.</text>
</comment>
<gene>
    <name evidence="13" type="primary">apt_2</name>
    <name evidence="11" type="synonym">apt</name>
    <name evidence="13" type="ORF">MLAC_11630</name>
</gene>
<dbReference type="CDD" id="cd06223">
    <property type="entry name" value="PRTases_typeI"/>
    <property type="match status" value="1"/>
</dbReference>
<evidence type="ECO:0000313" key="13">
    <source>
        <dbReference type="EMBL" id="BBX95869.1"/>
    </source>
</evidence>
<dbReference type="GO" id="GO:0006166">
    <property type="term" value="P:purine ribonucleoside salvage"/>
    <property type="evidence" value="ECO:0007669"/>
    <property type="project" value="UniProtKB-KW"/>
</dbReference>
<dbReference type="GO" id="GO:0016208">
    <property type="term" value="F:AMP binding"/>
    <property type="evidence" value="ECO:0007669"/>
    <property type="project" value="TreeGrafter"/>
</dbReference>
<evidence type="ECO:0000256" key="4">
    <source>
        <dbReference type="ARBA" id="ARBA00004659"/>
    </source>
</evidence>
<dbReference type="GO" id="GO:0006168">
    <property type="term" value="P:adenine salvage"/>
    <property type="evidence" value="ECO:0007669"/>
    <property type="project" value="InterPro"/>
</dbReference>
<dbReference type="InterPro" id="IPR005764">
    <property type="entry name" value="Ade_phspho_trans"/>
</dbReference>
<comment type="subcellular location">
    <subcellularLocation>
        <location evidence="3 11">Cytoplasm</location>
    </subcellularLocation>
</comment>